<accession>A0A1M4EAS2</accession>
<evidence type="ECO:0000256" key="1">
    <source>
        <dbReference type="SAM" id="SignalP"/>
    </source>
</evidence>
<keyword evidence="1" id="KW-0732">Signal</keyword>
<reference evidence="2" key="1">
    <citation type="submission" date="2016-04" db="EMBL/GenBank/DDBJ databases">
        <authorList>
            <person name="Evans L.H."/>
            <person name="Alamgir A."/>
            <person name="Owens N."/>
            <person name="Weber N.D."/>
            <person name="Virtaneva K."/>
            <person name="Barbian K."/>
            <person name="Babar A."/>
            <person name="Rosenke K."/>
        </authorList>
    </citation>
    <scope>NUCLEOTIDE SEQUENCE</scope>
    <source>
        <strain evidence="2">Nono1</strain>
    </source>
</reference>
<organism evidence="2">
    <name type="scientific">Nonomuraea gerenzanensis</name>
    <dbReference type="NCBI Taxonomy" id="93944"/>
    <lineage>
        <taxon>Bacteria</taxon>
        <taxon>Bacillati</taxon>
        <taxon>Actinomycetota</taxon>
        <taxon>Actinomycetes</taxon>
        <taxon>Streptosporangiales</taxon>
        <taxon>Streptosporangiaceae</taxon>
        <taxon>Nonomuraea</taxon>
    </lineage>
</organism>
<feature type="signal peptide" evidence="1">
    <location>
        <begin position="1"/>
        <end position="24"/>
    </location>
</feature>
<sequence>MGTPRGGRAATAVAILLATTGCSAPLGPLAAPAPPSAAVTPTPDPRKAALAEAAKSLPALLAARGPVVCTRTGEEWRVTAYDDAFRTPAASLSSTTLQPLLTEIAARAGGEKAVVRSLCGATGDPGVSPVSPDGRRIAVQVNGPNEHADQHVGWLDLGTGAFTDLTARSNKKGYVTETFSDDRPGFAPDGSLWFRRGLRYYSAAPDGTLTPRALSMACIKNESDDIYYRVVGPVAVVCPGVVHPSGKFAADPTTVAKGLMSVPGAELDLLSRTIDGHDDEPMHKPFGMEVVVRDDGRLRGCTPLAWLGTSELLCQGGGNDFYTARVAPELARDEVEYVQNVEVKVVRELAPATESSIVSVALSKDRRSLIIASAAEGELETAKLYRVGLEPASAPVEIGPVPDGSVHEFTLLNNFQHPVNAPDRG</sequence>
<gene>
    <name evidence="2" type="ORF">BN4615_P5199</name>
</gene>
<protein>
    <recommendedName>
        <fullName evidence="3">Lipoprotein</fullName>
    </recommendedName>
</protein>
<name>A0A1M4EAS2_9ACTN</name>
<evidence type="ECO:0008006" key="3">
    <source>
        <dbReference type="Google" id="ProtNLM"/>
    </source>
</evidence>
<feature type="chain" id="PRO_5039726390" description="Lipoprotein" evidence="1">
    <location>
        <begin position="25"/>
        <end position="425"/>
    </location>
</feature>
<dbReference type="EMBL" id="LT559118">
    <property type="protein sequence ID" value="SBO95683.1"/>
    <property type="molecule type" value="Genomic_DNA"/>
</dbReference>
<evidence type="ECO:0000313" key="2">
    <source>
        <dbReference type="EMBL" id="SBO95683.1"/>
    </source>
</evidence>
<dbReference type="RefSeq" id="WP_225275041.1">
    <property type="nucleotide sequence ID" value="NZ_CP084058.1"/>
</dbReference>
<proteinExistence type="predicted"/>
<dbReference type="PROSITE" id="PS51257">
    <property type="entry name" value="PROKAR_LIPOPROTEIN"/>
    <property type="match status" value="1"/>
</dbReference>
<dbReference type="AlphaFoldDB" id="A0A1M4EAS2"/>
<dbReference type="SUPFAM" id="SSF82171">
    <property type="entry name" value="DPP6 N-terminal domain-like"/>
    <property type="match status" value="1"/>
</dbReference>